<dbReference type="Proteomes" id="UP000673691">
    <property type="component" value="Unassembled WGS sequence"/>
</dbReference>
<proteinExistence type="predicted"/>
<protein>
    <submittedName>
        <fullName evidence="1">Uncharacterized protein</fullName>
    </submittedName>
</protein>
<dbReference type="AlphaFoldDB" id="A0A8H8DGR9"/>
<accession>A0A8H8DGR9</accession>
<keyword evidence="2" id="KW-1185">Reference proteome</keyword>
<sequence>MGKALQPVAGLLVVGGLGRVPCWPRASFAKHVRLSTPSPPPTFLSFSVRDKKKPEVDHIGHGNRGDRHIDLFVMEEHMKENFKKALGKAERVDVEWNSPRCVAQY</sequence>
<dbReference type="EMBL" id="JAEFCI010009133">
    <property type="protein sequence ID" value="KAG5458004.1"/>
    <property type="molecule type" value="Genomic_DNA"/>
</dbReference>
<reference evidence="1 2" key="1">
    <citation type="journal article" name="Sci. Rep.">
        <title>Genome-scale phylogenetic analyses confirm Olpidium as the closest living zoosporic fungus to the non-flagellated, terrestrial fungi.</title>
        <authorList>
            <person name="Chang Y."/>
            <person name="Rochon D."/>
            <person name="Sekimoto S."/>
            <person name="Wang Y."/>
            <person name="Chovatia M."/>
            <person name="Sandor L."/>
            <person name="Salamov A."/>
            <person name="Grigoriev I.V."/>
            <person name="Stajich J.E."/>
            <person name="Spatafora J.W."/>
        </authorList>
    </citation>
    <scope>NUCLEOTIDE SEQUENCE [LARGE SCALE GENOMIC DNA]</scope>
    <source>
        <strain evidence="1">S191</strain>
    </source>
</reference>
<comment type="caution">
    <text evidence="1">The sequence shown here is derived from an EMBL/GenBank/DDBJ whole genome shotgun (WGS) entry which is preliminary data.</text>
</comment>
<evidence type="ECO:0000313" key="2">
    <source>
        <dbReference type="Proteomes" id="UP000673691"/>
    </source>
</evidence>
<name>A0A8H8DGR9_9FUNG</name>
<organism evidence="1 2">
    <name type="scientific">Olpidium bornovanus</name>
    <dbReference type="NCBI Taxonomy" id="278681"/>
    <lineage>
        <taxon>Eukaryota</taxon>
        <taxon>Fungi</taxon>
        <taxon>Fungi incertae sedis</taxon>
        <taxon>Olpidiomycota</taxon>
        <taxon>Olpidiomycotina</taxon>
        <taxon>Olpidiomycetes</taxon>
        <taxon>Olpidiales</taxon>
        <taxon>Olpidiaceae</taxon>
        <taxon>Olpidium</taxon>
    </lineage>
</organism>
<gene>
    <name evidence="1" type="ORF">BJ554DRAFT_1863</name>
</gene>
<evidence type="ECO:0000313" key="1">
    <source>
        <dbReference type="EMBL" id="KAG5458004.1"/>
    </source>
</evidence>